<dbReference type="InterPro" id="IPR007197">
    <property type="entry name" value="rSAM"/>
</dbReference>
<evidence type="ECO:0000256" key="1">
    <source>
        <dbReference type="ARBA" id="ARBA00001966"/>
    </source>
</evidence>
<dbReference type="Gene3D" id="3.80.30.20">
    <property type="entry name" value="tm_1862 like domain"/>
    <property type="match status" value="1"/>
</dbReference>
<comment type="cofactor">
    <cofactor evidence="1">
        <name>[4Fe-4S] cluster</name>
        <dbReference type="ChEBI" id="CHEBI:49883"/>
    </cofactor>
</comment>
<evidence type="ECO:0000256" key="4">
    <source>
        <dbReference type="ARBA" id="ARBA00023004"/>
    </source>
</evidence>
<keyword evidence="2" id="KW-0949">S-adenosyl-L-methionine</keyword>
<dbReference type="PANTHER" id="PTHR43409">
    <property type="entry name" value="ANAEROBIC MAGNESIUM-PROTOPORPHYRIN IX MONOMETHYL ESTER CYCLASE-RELATED"/>
    <property type="match status" value="1"/>
</dbReference>
<dbReference type="CDD" id="cd01335">
    <property type="entry name" value="Radical_SAM"/>
    <property type="match status" value="1"/>
</dbReference>
<dbReference type="GO" id="GO:0003824">
    <property type="term" value="F:catalytic activity"/>
    <property type="evidence" value="ECO:0007669"/>
    <property type="project" value="InterPro"/>
</dbReference>
<dbReference type="GO" id="GO:0051536">
    <property type="term" value="F:iron-sulfur cluster binding"/>
    <property type="evidence" value="ECO:0007669"/>
    <property type="project" value="UniProtKB-KW"/>
</dbReference>
<dbReference type="SMART" id="SM00729">
    <property type="entry name" value="Elp3"/>
    <property type="match status" value="1"/>
</dbReference>
<dbReference type="SFLD" id="SFLDG01082">
    <property type="entry name" value="B12-binding_domain_containing"/>
    <property type="match status" value="1"/>
</dbReference>
<comment type="caution">
    <text evidence="7">The sequence shown here is derived from an EMBL/GenBank/DDBJ whole genome shotgun (WGS) entry which is preliminary data.</text>
</comment>
<organism evidence="7">
    <name type="scientific">marine sediment metagenome</name>
    <dbReference type="NCBI Taxonomy" id="412755"/>
    <lineage>
        <taxon>unclassified sequences</taxon>
        <taxon>metagenomes</taxon>
        <taxon>ecological metagenomes</taxon>
    </lineage>
</organism>
<dbReference type="PROSITE" id="PS51918">
    <property type="entry name" value="RADICAL_SAM"/>
    <property type="match status" value="1"/>
</dbReference>
<dbReference type="SFLD" id="SFLDS00029">
    <property type="entry name" value="Radical_SAM"/>
    <property type="match status" value="1"/>
</dbReference>
<accession>X0WQK8</accession>
<dbReference type="InterPro" id="IPR058240">
    <property type="entry name" value="rSAM_sf"/>
</dbReference>
<feature type="non-terminal residue" evidence="7">
    <location>
        <position position="1"/>
    </location>
</feature>
<feature type="non-terminal residue" evidence="7">
    <location>
        <position position="257"/>
    </location>
</feature>
<evidence type="ECO:0000256" key="5">
    <source>
        <dbReference type="ARBA" id="ARBA00023014"/>
    </source>
</evidence>
<evidence type="ECO:0000259" key="6">
    <source>
        <dbReference type="PROSITE" id="PS51918"/>
    </source>
</evidence>
<dbReference type="InterPro" id="IPR006638">
    <property type="entry name" value="Elp3/MiaA/NifB-like_rSAM"/>
</dbReference>
<feature type="domain" description="Radical SAM core" evidence="6">
    <location>
        <begin position="39"/>
        <end position="257"/>
    </location>
</feature>
<dbReference type="PANTHER" id="PTHR43409:SF7">
    <property type="entry name" value="BLL1977 PROTEIN"/>
    <property type="match status" value="1"/>
</dbReference>
<gene>
    <name evidence="7" type="ORF">S01H1_55461</name>
</gene>
<proteinExistence type="predicted"/>
<dbReference type="AlphaFoldDB" id="X0WQK8"/>
<reference evidence="7" key="1">
    <citation type="journal article" date="2014" name="Front. Microbiol.">
        <title>High frequency of phylogenetically diverse reductive dehalogenase-homologous genes in deep subseafloor sedimentary metagenomes.</title>
        <authorList>
            <person name="Kawai M."/>
            <person name="Futagami T."/>
            <person name="Toyoda A."/>
            <person name="Takaki Y."/>
            <person name="Nishi S."/>
            <person name="Hori S."/>
            <person name="Arai W."/>
            <person name="Tsubouchi T."/>
            <person name="Morono Y."/>
            <person name="Uchiyama I."/>
            <person name="Ito T."/>
            <person name="Fujiyama A."/>
            <person name="Inagaki F."/>
            <person name="Takami H."/>
        </authorList>
    </citation>
    <scope>NUCLEOTIDE SEQUENCE</scope>
    <source>
        <strain evidence="7">Expedition CK06-06</strain>
    </source>
</reference>
<dbReference type="Pfam" id="PF04055">
    <property type="entry name" value="Radical_SAM"/>
    <property type="match status" value="1"/>
</dbReference>
<evidence type="ECO:0000256" key="3">
    <source>
        <dbReference type="ARBA" id="ARBA00022723"/>
    </source>
</evidence>
<dbReference type="SUPFAM" id="SSF102114">
    <property type="entry name" value="Radical SAM enzymes"/>
    <property type="match status" value="1"/>
</dbReference>
<sequence length="257" mass="30108">RYIQELDGLPLPAWDMIDLDDYAIDEETWDTYWQNPRGYPLRYRVPLLTSRSCPMQCRFCAMHLIHGKGIRLRSVRNCLREIEWLYHDFGVNYFSVIDDNFTLNKKRVLELASEIVRRDIAMYLDTPNGISMHFFDKDILEALKAIGMLRLFFAVESGSDYMREQVMGKKLSREKIYECSELVRNEKDLLVRAFFVVGMPQETEETLNASWDMMQQLYIDDVSIHFATPFPGTALYEEVVQNGLLVIPPKDAFFADD</sequence>
<keyword evidence="3" id="KW-0479">Metal-binding</keyword>
<evidence type="ECO:0000256" key="2">
    <source>
        <dbReference type="ARBA" id="ARBA00022691"/>
    </source>
</evidence>
<keyword evidence="4" id="KW-0408">Iron</keyword>
<dbReference type="InterPro" id="IPR051198">
    <property type="entry name" value="BchE-like"/>
</dbReference>
<protein>
    <recommendedName>
        <fullName evidence="6">Radical SAM core domain-containing protein</fullName>
    </recommendedName>
</protein>
<dbReference type="InterPro" id="IPR023404">
    <property type="entry name" value="rSAM_horseshoe"/>
</dbReference>
<dbReference type="EMBL" id="BARS01036053">
    <property type="protein sequence ID" value="GAG25472.1"/>
    <property type="molecule type" value="Genomic_DNA"/>
</dbReference>
<dbReference type="GO" id="GO:0046872">
    <property type="term" value="F:metal ion binding"/>
    <property type="evidence" value="ECO:0007669"/>
    <property type="project" value="UniProtKB-KW"/>
</dbReference>
<evidence type="ECO:0000313" key="7">
    <source>
        <dbReference type="EMBL" id="GAG25472.1"/>
    </source>
</evidence>
<keyword evidence="5" id="KW-0411">Iron-sulfur</keyword>
<name>X0WQK8_9ZZZZ</name>